<dbReference type="AlphaFoldDB" id="G9X1B9"/>
<keyword evidence="4" id="KW-0378">Hydrolase</keyword>
<evidence type="ECO:0000256" key="2">
    <source>
        <dbReference type="ARBA" id="ARBA00019841"/>
    </source>
</evidence>
<feature type="domain" description="RecJ OB" evidence="8">
    <location>
        <begin position="443"/>
        <end position="546"/>
    </location>
</feature>
<dbReference type="InterPro" id="IPR004610">
    <property type="entry name" value="RecJ"/>
</dbReference>
<keyword evidence="5" id="KW-0269">Exonuclease</keyword>
<keyword evidence="3" id="KW-0540">Nuclease</keyword>
<dbReference type="InterPro" id="IPR038763">
    <property type="entry name" value="DHH_sf"/>
</dbReference>
<dbReference type="RefSeq" id="WP_009526379.1">
    <property type="nucleotide sequence ID" value="NZ_JH414571.1"/>
</dbReference>
<dbReference type="InterPro" id="IPR001667">
    <property type="entry name" value="DDH_dom"/>
</dbReference>
<dbReference type="Pfam" id="PF02272">
    <property type="entry name" value="DHHA1"/>
    <property type="match status" value="1"/>
</dbReference>
<dbReference type="EMBL" id="AFZE01000028">
    <property type="protein sequence ID" value="EHL14506.1"/>
    <property type="molecule type" value="Genomic_DNA"/>
</dbReference>
<evidence type="ECO:0000259" key="7">
    <source>
        <dbReference type="Pfam" id="PF02272"/>
    </source>
</evidence>
<evidence type="ECO:0000256" key="1">
    <source>
        <dbReference type="ARBA" id="ARBA00005915"/>
    </source>
</evidence>
<evidence type="ECO:0000259" key="8">
    <source>
        <dbReference type="Pfam" id="PF17768"/>
    </source>
</evidence>
<evidence type="ECO:0000313" key="9">
    <source>
        <dbReference type="EMBL" id="EHL14506.1"/>
    </source>
</evidence>
<dbReference type="GO" id="GO:0003676">
    <property type="term" value="F:nucleic acid binding"/>
    <property type="evidence" value="ECO:0007669"/>
    <property type="project" value="InterPro"/>
</dbReference>
<comment type="similarity">
    <text evidence="1">Belongs to the RecJ family.</text>
</comment>
<organism evidence="9 10">
    <name type="scientific">Peptoanaerobacter stomatis</name>
    <dbReference type="NCBI Taxonomy" id="796937"/>
    <lineage>
        <taxon>Bacteria</taxon>
        <taxon>Bacillati</taxon>
        <taxon>Bacillota</taxon>
        <taxon>Clostridia</taxon>
        <taxon>Peptostreptococcales</taxon>
        <taxon>Filifactoraceae</taxon>
        <taxon>Peptoanaerobacter</taxon>
    </lineage>
</organism>
<dbReference type="Gene3D" id="3.10.310.30">
    <property type="match status" value="1"/>
</dbReference>
<dbReference type="HOGENOM" id="CLU_009736_3_1_9"/>
<feature type="domain" description="DHHA1" evidence="7">
    <location>
        <begin position="336"/>
        <end position="430"/>
    </location>
</feature>
<evidence type="ECO:0000313" key="10">
    <source>
        <dbReference type="Proteomes" id="UP000006437"/>
    </source>
</evidence>
<feature type="domain" description="DDH" evidence="6">
    <location>
        <begin position="68"/>
        <end position="205"/>
    </location>
</feature>
<reference evidence="9 10" key="1">
    <citation type="submission" date="2011-08" db="EMBL/GenBank/DDBJ databases">
        <title>The Genome Sequence of Eubacteriaceae bacterium ACC19a.</title>
        <authorList>
            <consortium name="The Broad Institute Genome Sequencing Platform"/>
            <person name="Earl A."/>
            <person name="Ward D."/>
            <person name="Feldgarden M."/>
            <person name="Gevers D."/>
            <person name="Sizova M."/>
            <person name="Hazen A."/>
            <person name="Epstein S."/>
            <person name="Young S.K."/>
            <person name="Zeng Q."/>
            <person name="Gargeya S."/>
            <person name="Fitzgerald M."/>
            <person name="Haas B."/>
            <person name="Abouelleil A."/>
            <person name="Alvarado L."/>
            <person name="Arachchi H.M."/>
            <person name="Berlin A."/>
            <person name="Brown A."/>
            <person name="Chapman S.B."/>
            <person name="Chen Z."/>
            <person name="Dunbar C."/>
            <person name="Freedman E."/>
            <person name="Gearin G."/>
            <person name="Gellesch M."/>
            <person name="Goldberg J."/>
            <person name="Griggs A."/>
            <person name="Gujja S."/>
            <person name="Heiman D."/>
            <person name="Howarth C."/>
            <person name="Larson L."/>
            <person name="Lui A."/>
            <person name="MacDonald P.J.P."/>
            <person name="Montmayeur A."/>
            <person name="Murphy C."/>
            <person name="Neiman D."/>
            <person name="Pearson M."/>
            <person name="Priest M."/>
            <person name="Roberts A."/>
            <person name="Saif S."/>
            <person name="Shea T."/>
            <person name="Shenoy N."/>
            <person name="Sisk P."/>
            <person name="Stolte C."/>
            <person name="Sykes S."/>
            <person name="Wortman J."/>
            <person name="Nusbaum C."/>
            <person name="Birren B."/>
        </authorList>
    </citation>
    <scope>NUCLEOTIDE SEQUENCE [LARGE SCALE GENOMIC DNA]</scope>
    <source>
        <strain evidence="9 10">ACC19a</strain>
    </source>
</reference>
<dbReference type="GO" id="GO:0008409">
    <property type="term" value="F:5'-3' exonuclease activity"/>
    <property type="evidence" value="ECO:0007669"/>
    <property type="project" value="InterPro"/>
</dbReference>
<comment type="caution">
    <text evidence="9">The sequence shown here is derived from an EMBL/GenBank/DDBJ whole genome shotgun (WGS) entry which is preliminary data.</text>
</comment>
<dbReference type="Proteomes" id="UP000006437">
    <property type="component" value="Unassembled WGS sequence"/>
</dbReference>
<evidence type="ECO:0000256" key="5">
    <source>
        <dbReference type="ARBA" id="ARBA00022839"/>
    </source>
</evidence>
<protein>
    <recommendedName>
        <fullName evidence="2">Single-stranded-DNA-specific exonuclease RecJ</fullName>
    </recommendedName>
</protein>
<proteinExistence type="inferred from homology"/>
<dbReference type="PATRIC" id="fig|796937.3.peg.1416"/>
<dbReference type="Pfam" id="PF01368">
    <property type="entry name" value="DHH"/>
    <property type="match status" value="1"/>
</dbReference>
<dbReference type="GO" id="GO:0006310">
    <property type="term" value="P:DNA recombination"/>
    <property type="evidence" value="ECO:0007669"/>
    <property type="project" value="InterPro"/>
</dbReference>
<dbReference type="InterPro" id="IPR041122">
    <property type="entry name" value="RecJ_OB"/>
</dbReference>
<dbReference type="SUPFAM" id="SSF64182">
    <property type="entry name" value="DHH phosphoesterases"/>
    <property type="match status" value="1"/>
</dbReference>
<dbReference type="PANTHER" id="PTHR30255:SF2">
    <property type="entry name" value="SINGLE-STRANDED-DNA-SPECIFIC EXONUCLEASE RECJ"/>
    <property type="match status" value="1"/>
</dbReference>
<evidence type="ECO:0000259" key="6">
    <source>
        <dbReference type="Pfam" id="PF01368"/>
    </source>
</evidence>
<evidence type="ECO:0000256" key="4">
    <source>
        <dbReference type="ARBA" id="ARBA00022801"/>
    </source>
</evidence>
<evidence type="ECO:0000256" key="3">
    <source>
        <dbReference type="ARBA" id="ARBA00022722"/>
    </source>
</evidence>
<dbReference type="PANTHER" id="PTHR30255">
    <property type="entry name" value="SINGLE-STRANDED-DNA-SPECIFIC EXONUCLEASE RECJ"/>
    <property type="match status" value="1"/>
</dbReference>
<sequence length="784" mass="91395">MNEKKWIISNINTSTIPFDKLFYDRNKYDMSKEEFFKPNIDNQYDGMLMLGMKRALERIDTAIKQNEKIYIYGDYDVDGTSATAILLKTFNILDYRNINYYIPNRKTEGYGLNKDAINKISQDECKLIITVDCGITAIDEVELANELEMDVVITDHHQVGEVIPKAYSIVNPHQKNCKYPYKNLCGAAIAYKLSRELLRIYAKQETGELVEIAGIATVADIMELNGENRVIVKNALREIKKSSNFGIDALITEAGLNKSAIFSYEIGFGIAPRINSAGRLDDASLAVRLYMAKNEIEAKCYAKELNILNYKRQEMVKDIYEKSLVQVEEESEKQPYVTVSYGENWNKGVIGIVASKLVDKFGKPSVVIAIDDDKGSASCRGIENFNFFEAMKSMENMFEKYGGHEMAGGFSIKKEKIPAFIKKINAYAKKIMLDEDYEINFNIDMLMPADAITQENYNKMEMFEPFGIENEKPIFLSTDMSLENIQFIGKDKNHFKARDKKTGKNILKFNSYDELKDLDISKNVDIVFYMNRNVFADNVDIQMFASDIRYSYDYSYDYKDIYQIVRDDIGYFEMNYDFSLEDVINFEILELKNISKLIGKTAFLCYSYKSYFYIRKLMEYSYKRLDFYQDNMENSFENMVILLPLLDKTELKDYDNIVVCDKLKKIENVIYECECNKYALDFSQFDIGYEPYDLRLNMVILYNFFKKYGDKNIRISDILNILKMDSMIFFIVSCILQKCKLIDIIYDFQYNKVHIKLKKTDEKQNINDNIIFRKFKQYFSIIGL</sequence>
<dbReference type="InterPro" id="IPR003156">
    <property type="entry name" value="DHHA1_dom"/>
</dbReference>
<dbReference type="GO" id="GO:0006281">
    <property type="term" value="P:DNA repair"/>
    <property type="evidence" value="ECO:0007669"/>
    <property type="project" value="InterPro"/>
</dbReference>
<dbReference type="InterPro" id="IPR051673">
    <property type="entry name" value="SSDNA_exonuclease_RecJ"/>
</dbReference>
<dbReference type="Pfam" id="PF17768">
    <property type="entry name" value="RecJ_OB"/>
    <property type="match status" value="1"/>
</dbReference>
<dbReference type="BioCyc" id="EBAC796937-HMP:GMGH-2191-MONOMER"/>
<name>G9X1B9_9FIRM</name>
<dbReference type="NCBIfam" id="TIGR00644">
    <property type="entry name" value="recJ"/>
    <property type="match status" value="1"/>
</dbReference>
<dbReference type="Gene3D" id="3.90.1640.30">
    <property type="match status" value="1"/>
</dbReference>
<gene>
    <name evidence="9" type="ORF">HMPREF9629_02163</name>
</gene>
<accession>G9X1B9</accession>